<dbReference type="AlphaFoldDB" id="A0AAF0IV44"/>
<dbReference type="GO" id="GO:0030010">
    <property type="term" value="P:establishment of cell polarity"/>
    <property type="evidence" value="ECO:0007669"/>
    <property type="project" value="TreeGrafter"/>
</dbReference>
<dbReference type="PANTHER" id="PTHR35778:SF1">
    <property type="entry name" value="SIGNALING MUCIN HKR1-RELATED"/>
    <property type="match status" value="1"/>
</dbReference>
<organism evidence="2 3">
    <name type="scientific">Malassezia caprae</name>
    <dbReference type="NCBI Taxonomy" id="1381934"/>
    <lineage>
        <taxon>Eukaryota</taxon>
        <taxon>Fungi</taxon>
        <taxon>Dikarya</taxon>
        <taxon>Basidiomycota</taxon>
        <taxon>Ustilaginomycotina</taxon>
        <taxon>Malasseziomycetes</taxon>
        <taxon>Malasseziales</taxon>
        <taxon>Malasseziaceae</taxon>
        <taxon>Malassezia</taxon>
    </lineage>
</organism>
<dbReference type="GO" id="GO:0031505">
    <property type="term" value="P:fungal-type cell wall organization"/>
    <property type="evidence" value="ECO:0007669"/>
    <property type="project" value="TreeGrafter"/>
</dbReference>
<evidence type="ECO:0000313" key="2">
    <source>
        <dbReference type="EMBL" id="WFD18367.1"/>
    </source>
</evidence>
<dbReference type="GO" id="GO:0009986">
    <property type="term" value="C:cell surface"/>
    <property type="evidence" value="ECO:0007669"/>
    <property type="project" value="TreeGrafter"/>
</dbReference>
<dbReference type="PANTHER" id="PTHR35778">
    <property type="entry name" value="SIGNALING MUCIN HKR1-RELATED"/>
    <property type="match status" value="1"/>
</dbReference>
<dbReference type="EMBL" id="CP119908">
    <property type="protein sequence ID" value="WFD18367.1"/>
    <property type="molecule type" value="Genomic_DNA"/>
</dbReference>
<dbReference type="Proteomes" id="UP001220961">
    <property type="component" value="Chromosome 1"/>
</dbReference>
<accession>A0AAF0IV44</accession>
<name>A0AAF0IV44_9BASI</name>
<dbReference type="GO" id="GO:0007232">
    <property type="term" value="P:osmosensory signaling pathway via Sho1 osmosensor"/>
    <property type="evidence" value="ECO:0007669"/>
    <property type="project" value="InterPro"/>
</dbReference>
<gene>
    <name evidence="2" type="ORF">MCAP1_000569</name>
</gene>
<dbReference type="GO" id="GO:0030427">
    <property type="term" value="C:site of polarized growth"/>
    <property type="evidence" value="ECO:0007669"/>
    <property type="project" value="TreeGrafter"/>
</dbReference>
<keyword evidence="1" id="KW-0472">Membrane</keyword>
<evidence type="ECO:0000256" key="1">
    <source>
        <dbReference type="SAM" id="Phobius"/>
    </source>
</evidence>
<dbReference type="GO" id="GO:0005034">
    <property type="term" value="F:osmosensor activity"/>
    <property type="evidence" value="ECO:0007669"/>
    <property type="project" value="InterPro"/>
</dbReference>
<reference evidence="2" key="1">
    <citation type="submission" date="2023-03" db="EMBL/GenBank/DDBJ databases">
        <title>Mating type loci evolution in Malassezia.</title>
        <authorList>
            <person name="Coelho M.A."/>
        </authorList>
    </citation>
    <scope>NUCLEOTIDE SEQUENCE</scope>
    <source>
        <strain evidence="2">CBS 10434</strain>
    </source>
</reference>
<evidence type="ECO:0000313" key="3">
    <source>
        <dbReference type="Proteomes" id="UP001220961"/>
    </source>
</evidence>
<dbReference type="GO" id="GO:0006972">
    <property type="term" value="P:hyperosmotic response"/>
    <property type="evidence" value="ECO:0007669"/>
    <property type="project" value="TreeGrafter"/>
</dbReference>
<feature type="transmembrane region" description="Helical" evidence="1">
    <location>
        <begin position="256"/>
        <end position="277"/>
    </location>
</feature>
<keyword evidence="1" id="KW-0812">Transmembrane</keyword>
<dbReference type="GO" id="GO:0005576">
    <property type="term" value="C:extracellular region"/>
    <property type="evidence" value="ECO:0007669"/>
    <property type="project" value="TreeGrafter"/>
</dbReference>
<keyword evidence="1" id="KW-1133">Transmembrane helix</keyword>
<dbReference type="GO" id="GO:0001402">
    <property type="term" value="P:signal transduction involved in filamentous growth"/>
    <property type="evidence" value="ECO:0007669"/>
    <property type="project" value="TreeGrafter"/>
</dbReference>
<keyword evidence="3" id="KW-1185">Reference proteome</keyword>
<dbReference type="InterPro" id="IPR039295">
    <property type="entry name" value="MSB2"/>
</dbReference>
<sequence length="435" mass="47492">MKLTWPTAPMSVSEPEVSVAISGPHFTTELIITVTTEDAPPRTYPPVAFSRSIENHPTVTATTGYAFLNTQSVILPTTATYTSTYDSSADTTTLTTSSVTVAPPSWPEIVVPSDMKGTQPSNATLISILFQRNLSWYWIVTQRATTAQIFTYMPKVLSAALNISESQVYTSKLMMFKPLSDEHVTRTLYLGYVPSDCTAVLKALVQDPDSGLYQQSGSSIEQELVSLIDTTFDPLTYAKSMSDDQHGTVAPQTRNVLVGSFSGAAGAVLLGVLAWWLRKRYTQQAGIKAASKRNTIQSFVDCSAPRNDADAPAQVSQSYFAGDNEAAPSESAFESPCGVTGTIGLRHTAMHTLPTWSPVPVKPSRTPSSVQHNMSYLRRTEQGRDAAESHEQLVPYVNYMEGLDPTLWDGHSFTLEEQGDAQQRKNDVLECRVVV</sequence>
<proteinExistence type="predicted"/>
<protein>
    <submittedName>
        <fullName evidence="2">Uncharacterized protein</fullName>
    </submittedName>
</protein>
<dbReference type="GO" id="GO:0005886">
    <property type="term" value="C:plasma membrane"/>
    <property type="evidence" value="ECO:0007669"/>
    <property type="project" value="InterPro"/>
</dbReference>